<proteinExistence type="predicted"/>
<dbReference type="EMBL" id="JAWDGP010001105">
    <property type="protein sequence ID" value="KAK3794518.1"/>
    <property type="molecule type" value="Genomic_DNA"/>
</dbReference>
<evidence type="ECO:0000256" key="1">
    <source>
        <dbReference type="SAM" id="MobiDB-lite"/>
    </source>
</evidence>
<comment type="caution">
    <text evidence="2">The sequence shown here is derived from an EMBL/GenBank/DDBJ whole genome shotgun (WGS) entry which is preliminary data.</text>
</comment>
<reference evidence="2" key="1">
    <citation type="journal article" date="2023" name="G3 (Bethesda)">
        <title>A reference genome for the long-term kleptoplast-retaining sea slug Elysia crispata morphotype clarki.</title>
        <authorList>
            <person name="Eastman K.E."/>
            <person name="Pendleton A.L."/>
            <person name="Shaikh M.A."/>
            <person name="Suttiyut T."/>
            <person name="Ogas R."/>
            <person name="Tomko P."/>
            <person name="Gavelis G."/>
            <person name="Widhalm J.R."/>
            <person name="Wisecaver J.H."/>
        </authorList>
    </citation>
    <scope>NUCLEOTIDE SEQUENCE</scope>
    <source>
        <strain evidence="2">ECLA1</strain>
    </source>
</reference>
<dbReference type="AlphaFoldDB" id="A0AAE1E6D2"/>
<feature type="region of interest" description="Disordered" evidence="1">
    <location>
        <begin position="1"/>
        <end position="27"/>
    </location>
</feature>
<dbReference type="Proteomes" id="UP001283361">
    <property type="component" value="Unassembled WGS sequence"/>
</dbReference>
<name>A0AAE1E6D2_9GAST</name>
<evidence type="ECO:0000313" key="3">
    <source>
        <dbReference type="Proteomes" id="UP001283361"/>
    </source>
</evidence>
<protein>
    <submittedName>
        <fullName evidence="2">Uncharacterized protein</fullName>
    </submittedName>
</protein>
<accession>A0AAE1E6D2</accession>
<evidence type="ECO:0000313" key="2">
    <source>
        <dbReference type="EMBL" id="KAK3794518.1"/>
    </source>
</evidence>
<gene>
    <name evidence="2" type="ORF">RRG08_003669</name>
</gene>
<keyword evidence="3" id="KW-1185">Reference proteome</keyword>
<organism evidence="2 3">
    <name type="scientific">Elysia crispata</name>
    <name type="common">lettuce slug</name>
    <dbReference type="NCBI Taxonomy" id="231223"/>
    <lineage>
        <taxon>Eukaryota</taxon>
        <taxon>Metazoa</taxon>
        <taxon>Spiralia</taxon>
        <taxon>Lophotrochozoa</taxon>
        <taxon>Mollusca</taxon>
        <taxon>Gastropoda</taxon>
        <taxon>Heterobranchia</taxon>
        <taxon>Euthyneura</taxon>
        <taxon>Panpulmonata</taxon>
        <taxon>Sacoglossa</taxon>
        <taxon>Placobranchoidea</taxon>
        <taxon>Plakobranchidae</taxon>
        <taxon>Elysia</taxon>
    </lineage>
</organism>
<sequence>MNSKYPSNAEARACRRDYPSHSKTLGPESAKLHMPGLTCYTERLTPNWITSEARVLVRTLSPHLETCIHWARYPTGRMTFSIKFKRNKYNRSSLDKLRLGVSWPGQSHPRYDWILLWRCWIQRPQARGLANEKARSKPPQYAGAGERRRGSIVSRHVEISLLPDTGSHKRALARLCSSLAITLRTNAWLC</sequence>